<dbReference type="InterPro" id="IPR007443">
    <property type="entry name" value="LpoA"/>
</dbReference>
<keyword evidence="5" id="KW-0564">Palmitate</keyword>
<keyword evidence="7" id="KW-0449">Lipoprotein</keyword>
<keyword evidence="2" id="KW-0133">Cell shape</keyword>
<accession>A0A6P1DPN1</accession>
<comment type="caution">
    <text evidence="8">The sequence shown here is derived from an EMBL/GenBank/DDBJ whole genome shotgun (WGS) entry which is preliminary data.</text>
</comment>
<dbReference type="Pfam" id="PF04348">
    <property type="entry name" value="LppC"/>
    <property type="match status" value="2"/>
</dbReference>
<keyword evidence="1" id="KW-0732">Signal</keyword>
<evidence type="ECO:0000256" key="2">
    <source>
        <dbReference type="ARBA" id="ARBA00022960"/>
    </source>
</evidence>
<keyword evidence="3" id="KW-0573">Peptidoglycan synthesis</keyword>
<dbReference type="InterPro" id="IPR028082">
    <property type="entry name" value="Peripla_BP_I"/>
</dbReference>
<dbReference type="CDD" id="cd06339">
    <property type="entry name" value="PBP1_YraM_LppC_lipoprotein-like"/>
    <property type="match status" value="1"/>
</dbReference>
<dbReference type="RefSeq" id="WP_164651745.1">
    <property type="nucleotide sequence ID" value="NZ_JAAIJR010000002.1"/>
</dbReference>
<dbReference type="PROSITE" id="PS51257">
    <property type="entry name" value="PROKAR_LIPOPROTEIN"/>
    <property type="match status" value="1"/>
</dbReference>
<keyword evidence="4" id="KW-0472">Membrane</keyword>
<dbReference type="InterPro" id="IPR011990">
    <property type="entry name" value="TPR-like_helical_dom_sf"/>
</dbReference>
<evidence type="ECO:0000256" key="4">
    <source>
        <dbReference type="ARBA" id="ARBA00023136"/>
    </source>
</evidence>
<dbReference type="AlphaFoldDB" id="A0A6P1DPN1"/>
<dbReference type="Gene3D" id="3.40.50.2300">
    <property type="match status" value="2"/>
</dbReference>
<name>A0A6P1DPN1_9GAMM</name>
<dbReference type="GO" id="GO:0030234">
    <property type="term" value="F:enzyme regulator activity"/>
    <property type="evidence" value="ECO:0007669"/>
    <property type="project" value="TreeGrafter"/>
</dbReference>
<reference evidence="8 9" key="2">
    <citation type="submission" date="2020-02" db="EMBL/GenBank/DDBJ databases">
        <title>Genome sequences of Thiorhodococcus mannitoliphagus and Thiorhodococcus minor, purple sulfur photosynthetic bacteria in the gammaproteobacterial family, Chromatiaceae.</title>
        <authorList>
            <person name="Aviles F.A."/>
            <person name="Meyer T.E."/>
            <person name="Kyndt J.A."/>
        </authorList>
    </citation>
    <scope>NUCLEOTIDE SEQUENCE [LARGE SCALE GENOMIC DNA]</scope>
    <source>
        <strain evidence="8 9">DSM 18266</strain>
    </source>
</reference>
<dbReference type="GO" id="GO:0009252">
    <property type="term" value="P:peptidoglycan biosynthetic process"/>
    <property type="evidence" value="ECO:0007669"/>
    <property type="project" value="UniProtKB-KW"/>
</dbReference>
<dbReference type="Gene3D" id="1.25.40.10">
    <property type="entry name" value="Tetratricopeptide repeat domain"/>
    <property type="match status" value="1"/>
</dbReference>
<dbReference type="GO" id="GO:0008360">
    <property type="term" value="P:regulation of cell shape"/>
    <property type="evidence" value="ECO:0007669"/>
    <property type="project" value="UniProtKB-KW"/>
</dbReference>
<evidence type="ECO:0000313" key="8">
    <source>
        <dbReference type="EMBL" id="NEX18861.1"/>
    </source>
</evidence>
<dbReference type="PANTHER" id="PTHR38038:SF1">
    <property type="entry name" value="PENICILLIN-BINDING PROTEIN ACTIVATOR LPOA"/>
    <property type="match status" value="1"/>
</dbReference>
<sequence>MIKPHRHLRRSLKRLILAPLLIAIGLSGCAVTQIQDESVILAPVSSTELARAKDLESKGKPADAAKIYTTLATQAQPPAKAQLQMKAAQAYLAAGQPAEANRSIGAIAQPSLTSGQQQLLLLTQAELALATNRPKAAIDYLERMRAGGLTQDLKAQRLGMLASAQRLESDPIAAAETLSELDRLLSDPEARLDNQVSLISTLSLVSQSQLQQLSRQGRSDMKGWAEVTLLTQSLGADPTQLEGRYRQWKQGHGGHPALPDLGRAYAETLSGGYAAGDKLAVLLPRSGRFAAAAKVIRDGIEAASRVDSGDKRPRLSFVDSTNAGRVRTLHSTAAKNGAMYAIGPLEKPAVDKLVSAGSLPIPTLALNEATRDNRAVNLYQFSLSPENEAAEVASKGAAMGAKRALILSPKGAWGDRLAKAFQRQWRNLGGTVAGQATFDPAWSTYDKTLNELFGGADYDLVFFVATNTMARKIYPQITSTASKPAPIISTSHVYAGSFKPADKVLEGLYFVDIPWILDADSSGPLSRRAMKGASASSPLGRLYAMGIDAYRLAPRLSTLAKNPGAYYPGQTGGLAIDSLGRVTRQLNLGQFTADGPRLADPFAVEAKSR</sequence>
<dbReference type="Proteomes" id="UP000471640">
    <property type="component" value="Unassembled WGS sequence"/>
</dbReference>
<keyword evidence="9" id="KW-1185">Reference proteome</keyword>
<dbReference type="PANTHER" id="PTHR38038">
    <property type="entry name" value="PENICILLIN-BINDING PROTEIN ACTIVATOR LPOA"/>
    <property type="match status" value="1"/>
</dbReference>
<evidence type="ECO:0000256" key="6">
    <source>
        <dbReference type="ARBA" id="ARBA00023237"/>
    </source>
</evidence>
<keyword evidence="6" id="KW-0998">Cell outer membrane</keyword>
<dbReference type="EMBL" id="JAAIJR010000002">
    <property type="protein sequence ID" value="NEX18861.1"/>
    <property type="molecule type" value="Genomic_DNA"/>
</dbReference>
<reference evidence="9" key="1">
    <citation type="journal article" date="2020" name="Microbiol. Resour. Announc.">
        <title>Draft Genome Sequences of Thiorhodococcus mannitoliphagus and Thiorhodococcus minor, Purple Sulfur Photosynthetic Bacteria in the Gammaproteobacterial Family Chromatiaceae.</title>
        <authorList>
            <person name="Aviles F.A."/>
            <person name="Meyer T.E."/>
            <person name="Kyndt J.A."/>
        </authorList>
    </citation>
    <scope>NUCLEOTIDE SEQUENCE [LARGE SCALE GENOMIC DNA]</scope>
    <source>
        <strain evidence="9">DSM 18266</strain>
    </source>
</reference>
<dbReference type="SUPFAM" id="SSF53822">
    <property type="entry name" value="Periplasmic binding protein-like I"/>
    <property type="match status" value="1"/>
</dbReference>
<evidence type="ECO:0000313" key="9">
    <source>
        <dbReference type="Proteomes" id="UP000471640"/>
    </source>
</evidence>
<evidence type="ECO:0000256" key="1">
    <source>
        <dbReference type="ARBA" id="ARBA00022729"/>
    </source>
</evidence>
<evidence type="ECO:0000256" key="7">
    <source>
        <dbReference type="ARBA" id="ARBA00023288"/>
    </source>
</evidence>
<protein>
    <submittedName>
        <fullName evidence="8">ABC transporter substrate-binding protein</fullName>
    </submittedName>
</protein>
<evidence type="ECO:0000256" key="5">
    <source>
        <dbReference type="ARBA" id="ARBA00023139"/>
    </source>
</evidence>
<evidence type="ECO:0000256" key="3">
    <source>
        <dbReference type="ARBA" id="ARBA00022984"/>
    </source>
</evidence>
<dbReference type="Gene3D" id="1.25.40.650">
    <property type="match status" value="1"/>
</dbReference>
<dbReference type="GO" id="GO:0031241">
    <property type="term" value="C:periplasmic side of cell outer membrane"/>
    <property type="evidence" value="ECO:0007669"/>
    <property type="project" value="TreeGrafter"/>
</dbReference>
<organism evidence="8 9">
    <name type="scientific">Thiorhodococcus mannitoliphagus</name>
    <dbReference type="NCBI Taxonomy" id="329406"/>
    <lineage>
        <taxon>Bacteria</taxon>
        <taxon>Pseudomonadati</taxon>
        <taxon>Pseudomonadota</taxon>
        <taxon>Gammaproteobacteria</taxon>
        <taxon>Chromatiales</taxon>
        <taxon>Chromatiaceae</taxon>
        <taxon>Thiorhodococcus</taxon>
    </lineage>
</organism>
<proteinExistence type="predicted"/>
<gene>
    <name evidence="8" type="ORF">G3480_00745</name>
</gene>